<keyword evidence="2" id="KW-1185">Reference proteome</keyword>
<protein>
    <submittedName>
        <fullName evidence="1">Uncharacterized protein</fullName>
    </submittedName>
</protein>
<dbReference type="OrthoDB" id="6495687at2"/>
<evidence type="ECO:0000313" key="2">
    <source>
        <dbReference type="Proteomes" id="UP000272778"/>
    </source>
</evidence>
<comment type="caution">
    <text evidence="1">The sequence shown here is derived from an EMBL/GenBank/DDBJ whole genome shotgun (WGS) entry which is preliminary data.</text>
</comment>
<reference evidence="1 2" key="1">
    <citation type="submission" date="2018-11" db="EMBL/GenBank/DDBJ databases">
        <title>Paraburkholderia sp. DHOA04, isolated from soil.</title>
        <authorList>
            <person name="Gao Z.-H."/>
            <person name="Qiu L.-H."/>
            <person name="Fu J.-C."/>
        </authorList>
    </citation>
    <scope>NUCLEOTIDE SEQUENCE [LARGE SCALE GENOMIC DNA]</scope>
    <source>
        <strain evidence="1 2">DHOA04</strain>
    </source>
</reference>
<dbReference type="EMBL" id="RQIS01000001">
    <property type="protein sequence ID" value="RQH09983.1"/>
    <property type="molecule type" value="Genomic_DNA"/>
</dbReference>
<proteinExistence type="predicted"/>
<gene>
    <name evidence="1" type="ORF">D1Y85_02270</name>
</gene>
<name>A0A3N6P7E8_9BURK</name>
<accession>A0A3N6P7E8</accession>
<dbReference type="RefSeq" id="WP_124149380.1">
    <property type="nucleotide sequence ID" value="NZ_RQIS01000001.1"/>
</dbReference>
<evidence type="ECO:0000313" key="1">
    <source>
        <dbReference type="EMBL" id="RQH09983.1"/>
    </source>
</evidence>
<dbReference type="Proteomes" id="UP000272778">
    <property type="component" value="Unassembled WGS sequence"/>
</dbReference>
<dbReference type="AlphaFoldDB" id="A0A3N6P7E8"/>
<sequence>MTAAVMPGQANESELLVVLTKMPGTTVEAANAPSEKAGNMPDATLAALDLADHTEFAPVTKKRLIVLVEAASVLNESASNVQRGSLDLRWDTPLMGRLADNWHLVFSDRFDGRVYSGLSESRGVNTLREAYVTYQPGYGMSIDVGRVNTRYGVAFGYNPTDFLGRGTVRSVISADPESLRNNRLGNAMVRLQQTSDKSAITLIASPKLGDHPDDSGGSLDWGASNPRNRVLLAGSYRFADNLNPQWLLFLEEGRSLQLGFNFSRVLSRSTLLYTEWAGGRQPLDWQTSLPASQQDIAWRNRVATGVTWTSEKGLTLRLEGQYDGSADNERALSVLAAAPAYAMSLGNGSAGSSAQQALDWVAPRRSVLVQGYWTNVFDQYDLNLIWQRDLQRQRNMGFAELRRHIGPVDLALQWQRIYRLGLDRQIHADQRWQVSCGYYF</sequence>
<organism evidence="1 2">
    <name type="scientific">Paraburkholderia dinghuensis</name>
    <dbReference type="NCBI Taxonomy" id="2305225"/>
    <lineage>
        <taxon>Bacteria</taxon>
        <taxon>Pseudomonadati</taxon>
        <taxon>Pseudomonadota</taxon>
        <taxon>Betaproteobacteria</taxon>
        <taxon>Burkholderiales</taxon>
        <taxon>Burkholderiaceae</taxon>
        <taxon>Paraburkholderia</taxon>
    </lineage>
</organism>